<keyword evidence="4 7" id="KW-0812">Transmembrane</keyword>
<evidence type="ECO:0000256" key="1">
    <source>
        <dbReference type="ARBA" id="ARBA00003257"/>
    </source>
</evidence>
<evidence type="ECO:0000313" key="9">
    <source>
        <dbReference type="EMBL" id="QTI83205.1"/>
    </source>
</evidence>
<dbReference type="InterPro" id="IPR010227">
    <property type="entry name" value="NADH_Q_OxRdtase_chainM/4"/>
</dbReference>
<dbReference type="GO" id="GO:0048039">
    <property type="term" value="F:ubiquinone binding"/>
    <property type="evidence" value="ECO:0007669"/>
    <property type="project" value="TreeGrafter"/>
</dbReference>
<keyword evidence="5 7" id="KW-1133">Transmembrane helix</keyword>
<feature type="transmembrane region" description="Helical" evidence="7">
    <location>
        <begin position="151"/>
        <end position="169"/>
    </location>
</feature>
<dbReference type="PRINTS" id="PR01437">
    <property type="entry name" value="NUOXDRDTASE4"/>
</dbReference>
<dbReference type="AlphaFoldDB" id="A0A8A6KNS8"/>
<evidence type="ECO:0000256" key="5">
    <source>
        <dbReference type="ARBA" id="ARBA00022989"/>
    </source>
</evidence>
<evidence type="ECO:0000256" key="2">
    <source>
        <dbReference type="ARBA" id="ARBA00004141"/>
    </source>
</evidence>
<keyword evidence="7" id="KW-0830">Ubiquinone</keyword>
<dbReference type="NCBIfam" id="TIGR01972">
    <property type="entry name" value="NDH_I_M"/>
    <property type="match status" value="1"/>
</dbReference>
<feature type="transmembrane region" description="Helical" evidence="7">
    <location>
        <begin position="12"/>
        <end position="36"/>
    </location>
</feature>
<feature type="transmembrane region" description="Helical" evidence="7">
    <location>
        <begin position="285"/>
        <end position="304"/>
    </location>
</feature>
<feature type="domain" description="NADH:quinone oxidoreductase/Mrp antiporter transmembrane" evidence="8">
    <location>
        <begin position="146"/>
        <end position="429"/>
    </location>
</feature>
<keyword evidence="7" id="KW-0679">Respiratory chain</keyword>
<evidence type="ECO:0000259" key="8">
    <source>
        <dbReference type="Pfam" id="PF00361"/>
    </source>
</evidence>
<accession>A0A8A6KNS8</accession>
<keyword evidence="7 9" id="KW-0496">Mitochondrion</keyword>
<feature type="transmembrane region" description="Helical" evidence="7">
    <location>
        <begin position="127"/>
        <end position="145"/>
    </location>
</feature>
<sequence length="502" mass="57038">MLISLSLFIQNIMLSIKNLLVCVLILPLIGVFFLLIIPSSNLVLLRLVALNVSCFTFILSLVLWIFFNKSMGTFQFVSKFLWVPTLNLNFVLGIDGISLFFVLLTTLLIPLCLLVSWKSVKVNLKEFLVAFLVMEFFLIGVFCILDLLLFYIFFESVLIPMYLIVGVWGSRERKIRAAYFFFLYTLLGSVLMLLSLLYMYYQAGTTDYEVLTTFSFSECEQKILWLSFFASFATKIPMIPVHLWLPEAHVEAPTAGSVILAGVLLKLGTYGFVRFSFPLFAKACFYFAPFVYSLSVIGIVYTSFTAIRQTDFKRIIAYTSVAHMNLVMVGLFSFNTIGIEGAILQSLSHGFVASALFLCIGVVYDRHHTRMVKYYGGLVHTMPLYVFVFLFFTMSNIGLPGTGSFVGEFLILTGSFKVNTSITFLSATGMVIGACYSLWLFNRISYGNLKTQYFTYYNDISKREFFIFLPLLVGTLVMGLYPEIFLESIHMSVNMLVELMYF</sequence>
<dbReference type="PANTHER" id="PTHR43507">
    <property type="entry name" value="NADH-UBIQUINONE OXIDOREDUCTASE CHAIN 4"/>
    <property type="match status" value="1"/>
</dbReference>
<keyword evidence="6 7" id="KW-0472">Membrane</keyword>
<feature type="transmembrane region" description="Helical" evidence="7">
    <location>
        <begin position="223"/>
        <end position="245"/>
    </location>
</feature>
<feature type="transmembrane region" description="Helical" evidence="7">
    <location>
        <begin position="343"/>
        <end position="364"/>
    </location>
</feature>
<comment type="function">
    <text evidence="1">Core subunit of the mitochondrial membrane respiratory chain NADH dehydrogenase (Complex I) that is believed to belong to the minimal assembly required for catalysis. Complex I functions in the transfer of electrons from NADH to the respiratory chain. The immediate electron acceptor for the enzyme is believed to be ubiquinone.</text>
</comment>
<evidence type="ECO:0000256" key="6">
    <source>
        <dbReference type="ARBA" id="ARBA00023136"/>
    </source>
</evidence>
<feature type="transmembrane region" description="Helical" evidence="7">
    <location>
        <begin position="465"/>
        <end position="486"/>
    </location>
</feature>
<feature type="transmembrane region" description="Helical" evidence="7">
    <location>
        <begin position="252"/>
        <end position="273"/>
    </location>
</feature>
<evidence type="ECO:0000256" key="4">
    <source>
        <dbReference type="ARBA" id="ARBA00022692"/>
    </source>
</evidence>
<dbReference type="EMBL" id="MW417227">
    <property type="protein sequence ID" value="QTI83205.1"/>
    <property type="molecule type" value="Genomic_DNA"/>
</dbReference>
<keyword evidence="7" id="KW-0813">Transport</keyword>
<gene>
    <name evidence="9" type="primary">nad4</name>
</gene>
<dbReference type="GO" id="GO:0003954">
    <property type="term" value="F:NADH dehydrogenase activity"/>
    <property type="evidence" value="ECO:0007669"/>
    <property type="project" value="TreeGrafter"/>
</dbReference>
<geneLocation type="mitochondrion" evidence="9"/>
<comment type="catalytic activity">
    <reaction evidence="7">
        <text>a ubiquinone + NADH + 5 H(+)(in) = a ubiquinol + NAD(+) + 4 H(+)(out)</text>
        <dbReference type="Rhea" id="RHEA:29091"/>
        <dbReference type="Rhea" id="RHEA-COMP:9565"/>
        <dbReference type="Rhea" id="RHEA-COMP:9566"/>
        <dbReference type="ChEBI" id="CHEBI:15378"/>
        <dbReference type="ChEBI" id="CHEBI:16389"/>
        <dbReference type="ChEBI" id="CHEBI:17976"/>
        <dbReference type="ChEBI" id="CHEBI:57540"/>
        <dbReference type="ChEBI" id="CHEBI:57945"/>
        <dbReference type="EC" id="7.1.1.2"/>
    </reaction>
</comment>
<feature type="transmembrane region" description="Helical" evidence="7">
    <location>
        <begin position="43"/>
        <end position="67"/>
    </location>
</feature>
<organism evidence="9">
    <name type="scientific">Minutocellus polymorphus</name>
    <dbReference type="NCBI Taxonomy" id="265543"/>
    <lineage>
        <taxon>Eukaryota</taxon>
        <taxon>Sar</taxon>
        <taxon>Stramenopiles</taxon>
        <taxon>Ochrophyta</taxon>
        <taxon>Bacillariophyta</taxon>
        <taxon>Mediophyceae</taxon>
        <taxon>Cymatosirophycidae</taxon>
        <taxon>Cymatosirales</taxon>
        <taxon>Cymatosiraceae</taxon>
        <taxon>Minutocellus</taxon>
    </lineage>
</organism>
<dbReference type="PANTHER" id="PTHR43507:SF1">
    <property type="entry name" value="NADH-UBIQUINONE OXIDOREDUCTASE CHAIN 4"/>
    <property type="match status" value="1"/>
</dbReference>
<feature type="transmembrane region" description="Helical" evidence="7">
    <location>
        <begin position="422"/>
        <end position="444"/>
    </location>
</feature>
<feature type="transmembrane region" description="Helical" evidence="7">
    <location>
        <begin position="181"/>
        <end position="203"/>
    </location>
</feature>
<evidence type="ECO:0000256" key="7">
    <source>
        <dbReference type="RuleBase" id="RU003297"/>
    </source>
</evidence>
<dbReference type="NCBIfam" id="NF004499">
    <property type="entry name" value="PRK05846.1-3"/>
    <property type="match status" value="1"/>
</dbReference>
<reference evidence="9" key="1">
    <citation type="submission" date="2020-12" db="EMBL/GenBank/DDBJ databases">
        <authorList>
            <person name="Xu Q."/>
            <person name="Chen N."/>
        </authorList>
    </citation>
    <scope>NUCLEOTIDE SEQUENCE</scope>
    <source>
        <strain evidence="9">CNS00217</strain>
    </source>
</reference>
<dbReference type="InterPro" id="IPR003918">
    <property type="entry name" value="NADH_UbQ_OxRdtase"/>
</dbReference>
<feature type="transmembrane region" description="Helical" evidence="7">
    <location>
        <begin position="316"/>
        <end position="337"/>
    </location>
</feature>
<protein>
    <recommendedName>
        <fullName evidence="7">NADH-ubiquinone oxidoreductase chain 4</fullName>
        <ecNumber evidence="7">7.1.1.2</ecNumber>
    </recommendedName>
</protein>
<keyword evidence="7" id="KW-0249">Electron transport</keyword>
<dbReference type="Pfam" id="PF00361">
    <property type="entry name" value="Proton_antipo_M"/>
    <property type="match status" value="1"/>
</dbReference>
<dbReference type="GO" id="GO:0015990">
    <property type="term" value="P:electron transport coupled proton transport"/>
    <property type="evidence" value="ECO:0007669"/>
    <property type="project" value="TreeGrafter"/>
</dbReference>
<name>A0A8A6KNS8_9STRA</name>
<dbReference type="GO" id="GO:0008137">
    <property type="term" value="F:NADH dehydrogenase (ubiquinone) activity"/>
    <property type="evidence" value="ECO:0007669"/>
    <property type="project" value="UniProtKB-UniRule"/>
</dbReference>
<proteinExistence type="inferred from homology"/>
<dbReference type="EC" id="7.1.1.2" evidence="7"/>
<keyword evidence="7" id="KW-0520">NAD</keyword>
<dbReference type="GO" id="GO:0042773">
    <property type="term" value="P:ATP synthesis coupled electron transport"/>
    <property type="evidence" value="ECO:0007669"/>
    <property type="project" value="InterPro"/>
</dbReference>
<comment type="subcellular location">
    <subcellularLocation>
        <location evidence="2">Membrane</location>
        <topology evidence="2">Multi-pass membrane protein</topology>
    </subcellularLocation>
    <subcellularLocation>
        <location evidence="7">Mitochondrion membrane</location>
        <topology evidence="7">Multi-pass membrane protein</topology>
    </subcellularLocation>
</comment>
<dbReference type="InterPro" id="IPR001750">
    <property type="entry name" value="ND/Mrp_TM"/>
</dbReference>
<comment type="function">
    <text evidence="7">Core subunit of the mitochondrial membrane respiratory chain NADH dehydrogenase (Complex I) which catalyzes electron transfer from NADH through the respiratory chain, using ubiquinone as an electron acceptor. Essential for the catalytic activity and assembly of complex I.</text>
</comment>
<dbReference type="GO" id="GO:0031966">
    <property type="term" value="C:mitochondrial membrane"/>
    <property type="evidence" value="ECO:0007669"/>
    <property type="project" value="UniProtKB-SubCell"/>
</dbReference>
<feature type="transmembrane region" description="Helical" evidence="7">
    <location>
        <begin position="87"/>
        <end position="115"/>
    </location>
</feature>
<comment type="similarity">
    <text evidence="3 7">Belongs to the complex I subunit 4 family.</text>
</comment>
<feature type="transmembrane region" description="Helical" evidence="7">
    <location>
        <begin position="384"/>
        <end position="402"/>
    </location>
</feature>
<evidence type="ECO:0000256" key="3">
    <source>
        <dbReference type="ARBA" id="ARBA00009025"/>
    </source>
</evidence>